<evidence type="ECO:0000259" key="11">
    <source>
        <dbReference type="Pfam" id="PF00483"/>
    </source>
</evidence>
<protein>
    <recommendedName>
        <fullName evidence="4">glucose-1-phosphate adenylyltransferase</fullName>
        <ecNumber evidence="4">2.7.7.27</ecNumber>
    </recommendedName>
</protein>
<dbReference type="PANTHER" id="PTHR43523">
    <property type="entry name" value="GLUCOSE-1-PHOSPHATE ADENYLYLTRANSFERASE-RELATED"/>
    <property type="match status" value="1"/>
</dbReference>
<dbReference type="SUPFAM" id="SSF51161">
    <property type="entry name" value="Trimeric LpxA-like enzymes"/>
    <property type="match status" value="1"/>
</dbReference>
<dbReference type="InterPro" id="IPR011004">
    <property type="entry name" value="Trimer_LpxA-like_sf"/>
</dbReference>
<feature type="domain" description="Nucleotidyl transferase" evidence="11">
    <location>
        <begin position="104"/>
        <end position="173"/>
    </location>
</feature>
<evidence type="ECO:0000256" key="6">
    <source>
        <dbReference type="ARBA" id="ARBA00022679"/>
    </source>
</evidence>
<keyword evidence="10" id="KW-0750">Starch biosynthesis</keyword>
<dbReference type="InterPro" id="IPR029044">
    <property type="entry name" value="Nucleotide-diphossugar_trans"/>
</dbReference>
<dbReference type="GO" id="GO:0019252">
    <property type="term" value="P:starch biosynthetic process"/>
    <property type="evidence" value="ECO:0007669"/>
    <property type="project" value="UniProtKB-UniPathway"/>
</dbReference>
<evidence type="ECO:0000256" key="4">
    <source>
        <dbReference type="ARBA" id="ARBA00012460"/>
    </source>
</evidence>
<evidence type="ECO:0000313" key="12">
    <source>
        <dbReference type="EMBL" id="OAY81732.1"/>
    </source>
</evidence>
<dbReference type="PROSITE" id="PS00808">
    <property type="entry name" value="ADP_GLC_PYROPHOSPH_1"/>
    <property type="match status" value="1"/>
</dbReference>
<dbReference type="Gene3D" id="2.160.10.10">
    <property type="entry name" value="Hexapeptide repeat proteins"/>
    <property type="match status" value="1"/>
</dbReference>
<dbReference type="Pfam" id="PF00483">
    <property type="entry name" value="NTP_transferase"/>
    <property type="match status" value="2"/>
</dbReference>
<accession>A0A199VWW8</accession>
<dbReference type="PROSITE" id="PS00810">
    <property type="entry name" value="ADP_GLC_PYROPHOSPH_3"/>
    <property type="match status" value="1"/>
</dbReference>
<comment type="catalytic activity">
    <reaction evidence="1">
        <text>alpha-D-glucose 1-phosphate + ATP + H(+) = ADP-alpha-D-glucose + diphosphate</text>
        <dbReference type="Rhea" id="RHEA:12120"/>
        <dbReference type="ChEBI" id="CHEBI:15378"/>
        <dbReference type="ChEBI" id="CHEBI:30616"/>
        <dbReference type="ChEBI" id="CHEBI:33019"/>
        <dbReference type="ChEBI" id="CHEBI:57498"/>
        <dbReference type="ChEBI" id="CHEBI:58601"/>
        <dbReference type="EC" id="2.7.7.27"/>
    </reaction>
</comment>
<dbReference type="STRING" id="4615.A0A199VWW8"/>
<keyword evidence="5" id="KW-0021">Allosteric enzyme</keyword>
<dbReference type="GO" id="GO:0008878">
    <property type="term" value="F:glucose-1-phosphate adenylyltransferase activity"/>
    <property type="evidence" value="ECO:0007669"/>
    <property type="project" value="UniProtKB-EC"/>
</dbReference>
<evidence type="ECO:0000256" key="5">
    <source>
        <dbReference type="ARBA" id="ARBA00022533"/>
    </source>
</evidence>
<evidence type="ECO:0000256" key="2">
    <source>
        <dbReference type="ARBA" id="ARBA00004727"/>
    </source>
</evidence>
<keyword evidence="9" id="KW-0067">ATP-binding</keyword>
<dbReference type="UniPathway" id="UPA00152"/>
<dbReference type="EMBL" id="LSRQ01000611">
    <property type="protein sequence ID" value="OAY81732.1"/>
    <property type="molecule type" value="Genomic_DNA"/>
</dbReference>
<dbReference type="EC" id="2.7.7.27" evidence="4"/>
<comment type="caution">
    <text evidence="12">The sequence shown here is derived from an EMBL/GenBank/DDBJ whole genome shotgun (WGS) entry which is preliminary data.</text>
</comment>
<dbReference type="Pfam" id="PF25247">
    <property type="entry name" value="LbH_GLGC"/>
    <property type="match status" value="1"/>
</dbReference>
<comment type="pathway">
    <text evidence="2">Glycan biosynthesis; starch biosynthesis.</text>
</comment>
<dbReference type="CDD" id="cd04651">
    <property type="entry name" value="LbH_G1P_AT_C"/>
    <property type="match status" value="1"/>
</dbReference>
<dbReference type="InterPro" id="IPR005835">
    <property type="entry name" value="NTP_transferase_dom"/>
</dbReference>
<gene>
    <name evidence="12" type="ORF">ACMD2_19486</name>
</gene>
<organism evidence="12 13">
    <name type="scientific">Ananas comosus</name>
    <name type="common">Pineapple</name>
    <name type="synonym">Ananas ananas</name>
    <dbReference type="NCBI Taxonomy" id="4615"/>
    <lineage>
        <taxon>Eukaryota</taxon>
        <taxon>Viridiplantae</taxon>
        <taxon>Streptophyta</taxon>
        <taxon>Embryophyta</taxon>
        <taxon>Tracheophyta</taxon>
        <taxon>Spermatophyta</taxon>
        <taxon>Magnoliopsida</taxon>
        <taxon>Liliopsida</taxon>
        <taxon>Poales</taxon>
        <taxon>Bromeliaceae</taxon>
        <taxon>Bromelioideae</taxon>
        <taxon>Ananas</taxon>
    </lineage>
</organism>
<dbReference type="Proteomes" id="UP000092600">
    <property type="component" value="Unassembled WGS sequence"/>
</dbReference>
<dbReference type="FunFam" id="2.160.10.10:FF:000010">
    <property type="entry name" value="Glucose-1-phosphate adenylyltransferase"/>
    <property type="match status" value="1"/>
</dbReference>
<evidence type="ECO:0000256" key="1">
    <source>
        <dbReference type="ARBA" id="ARBA00000956"/>
    </source>
</evidence>
<keyword evidence="8" id="KW-0547">Nucleotide-binding</keyword>
<feature type="domain" description="Nucleotidyl transferase" evidence="11">
    <location>
        <begin position="198"/>
        <end position="316"/>
    </location>
</feature>
<evidence type="ECO:0000256" key="7">
    <source>
        <dbReference type="ARBA" id="ARBA00022695"/>
    </source>
</evidence>
<evidence type="ECO:0000256" key="10">
    <source>
        <dbReference type="ARBA" id="ARBA00022922"/>
    </source>
</evidence>
<dbReference type="AlphaFoldDB" id="A0A199VWW8"/>
<dbReference type="InterPro" id="IPR011831">
    <property type="entry name" value="ADP-Glc_PPase"/>
</dbReference>
<keyword evidence="6 12" id="KW-0808">Transferase</keyword>
<dbReference type="GO" id="GO:0005978">
    <property type="term" value="P:glycogen biosynthetic process"/>
    <property type="evidence" value="ECO:0007669"/>
    <property type="project" value="InterPro"/>
</dbReference>
<keyword evidence="7 12" id="KW-0548">Nucleotidyltransferase</keyword>
<name>A0A199VWW8_ANACO</name>
<dbReference type="PANTHER" id="PTHR43523:SF12">
    <property type="entry name" value="GLUCOSE-1-PHOSPHATE ADENYLYLTRANSFERASE LARGE SUBUNIT 1, CHLOROPLASTIC-RELATED"/>
    <property type="match status" value="1"/>
</dbReference>
<dbReference type="Gene3D" id="3.90.550.10">
    <property type="entry name" value="Spore Coat Polysaccharide Biosynthesis Protein SpsA, Chain A"/>
    <property type="match status" value="2"/>
</dbReference>
<reference evidence="12 13" key="1">
    <citation type="journal article" date="2016" name="DNA Res.">
        <title>The draft genome of MD-2 pineapple using hybrid error correction of long reads.</title>
        <authorList>
            <person name="Redwan R.M."/>
            <person name="Saidin A."/>
            <person name="Kumar S.V."/>
        </authorList>
    </citation>
    <scope>NUCLEOTIDE SEQUENCE [LARGE SCALE GENOMIC DNA]</scope>
    <source>
        <strain evidence="13">cv. MD2</strain>
        <tissue evidence="12">Leaf</tissue>
    </source>
</reference>
<proteinExistence type="inferred from homology"/>
<evidence type="ECO:0000256" key="9">
    <source>
        <dbReference type="ARBA" id="ARBA00022840"/>
    </source>
</evidence>
<evidence type="ECO:0000313" key="13">
    <source>
        <dbReference type="Proteomes" id="UP000092600"/>
    </source>
</evidence>
<comment type="similarity">
    <text evidence="3">Belongs to the bacterial/plant glucose-1-phosphate adenylyltransferase family.</text>
</comment>
<evidence type="ECO:0000256" key="8">
    <source>
        <dbReference type="ARBA" id="ARBA00022741"/>
    </source>
</evidence>
<sequence>MELSCVQLKANSCVGQAKGRVFSSGESGIWGDGLGAGLVNKPCGAKLGGRRRRRRMSFSCRACVGVSRAGTALSVLTSDAEQETRVIEAPTLRDWKADPKSVASIILGGGPGKQLFPLTSTRATPAVPVGGCYRLIDIPMSNCINSGINKIFIMTQFNSASLNRHIFRTYNFGNGINFGDGFVEDNKNKNIEHILIFRASDYGLMRIDKSGRIVHFSEKPTDANLEAMKVDTTFLRLSHQDALKNPYIASMGVYVFKRDVLLKLLKWKYPKSNDFGSEILPSAVQDYNVRAYLFNDYWEDIGTIRSFFDANLSLTDQPPKFQFYDPSTPFYTSPRFLPPTKIEKCRVKDAIISHGCFLRECGVDRSIVGVRSRIDYGAELKDTMMMGADLYETEAEIASMLAEGRVPMGVGQNTKIRNCIIDMNARIGKNVIIANKDGVEEADRPEDGFYIRSGITIVLKNATVRDGTIV</sequence>
<evidence type="ECO:0000256" key="3">
    <source>
        <dbReference type="ARBA" id="ARBA00010443"/>
    </source>
</evidence>
<dbReference type="GO" id="GO:0005524">
    <property type="term" value="F:ATP binding"/>
    <property type="evidence" value="ECO:0007669"/>
    <property type="project" value="UniProtKB-KW"/>
</dbReference>
<dbReference type="SUPFAM" id="SSF53448">
    <property type="entry name" value="Nucleotide-diphospho-sugar transferases"/>
    <property type="match status" value="1"/>
</dbReference>
<dbReference type="InterPro" id="IPR005836">
    <property type="entry name" value="ADP_Glu_pyroP_CS"/>
</dbReference>